<comment type="caution">
    <text evidence="9">The sequence shown here is derived from an EMBL/GenBank/DDBJ whole genome shotgun (WGS) entry which is preliminary data.</text>
</comment>
<dbReference type="PROSITE" id="PS00141">
    <property type="entry name" value="ASP_PROTEASE"/>
    <property type="match status" value="1"/>
</dbReference>
<dbReference type="PANTHER" id="PTHR47966:SF2">
    <property type="entry name" value="ASPERGILLOPEPSIN-1-RELATED"/>
    <property type="match status" value="1"/>
</dbReference>
<keyword evidence="7" id="KW-0732">Signal</keyword>
<feature type="active site" evidence="5">
    <location>
        <position position="304"/>
    </location>
</feature>
<dbReference type="InterPro" id="IPR033121">
    <property type="entry name" value="PEPTIDASE_A1"/>
</dbReference>
<dbReference type="CDD" id="cd06097">
    <property type="entry name" value="Aspergillopepsin_like"/>
    <property type="match status" value="1"/>
</dbReference>
<keyword evidence="2 6" id="KW-0645">Protease</keyword>
<gene>
    <name evidence="9" type="ORF">TD95_003981</name>
</gene>
<organism evidence="9 10">
    <name type="scientific">Thielaviopsis punctulata</name>
    <dbReference type="NCBI Taxonomy" id="72032"/>
    <lineage>
        <taxon>Eukaryota</taxon>
        <taxon>Fungi</taxon>
        <taxon>Dikarya</taxon>
        <taxon>Ascomycota</taxon>
        <taxon>Pezizomycotina</taxon>
        <taxon>Sordariomycetes</taxon>
        <taxon>Hypocreomycetidae</taxon>
        <taxon>Microascales</taxon>
        <taxon>Ceratocystidaceae</taxon>
        <taxon>Thielaviopsis</taxon>
    </lineage>
</organism>
<feature type="chain" id="PRO_5002482530" description="Peptidase A1 domain-containing protein" evidence="7">
    <location>
        <begin position="22"/>
        <end position="418"/>
    </location>
</feature>
<dbReference type="EMBL" id="LAEV01000405">
    <property type="protein sequence ID" value="KKA30396.1"/>
    <property type="molecule type" value="Genomic_DNA"/>
</dbReference>
<dbReference type="MEROPS" id="A01.017"/>
<dbReference type="FunFam" id="2.40.70.10:FF:000026">
    <property type="entry name" value="Endothiapepsin"/>
    <property type="match status" value="1"/>
</dbReference>
<evidence type="ECO:0000256" key="6">
    <source>
        <dbReference type="RuleBase" id="RU000454"/>
    </source>
</evidence>
<evidence type="ECO:0000256" key="7">
    <source>
        <dbReference type="SAM" id="SignalP"/>
    </source>
</evidence>
<feature type="domain" description="Peptidase A1" evidence="8">
    <location>
        <begin position="102"/>
        <end position="412"/>
    </location>
</feature>
<evidence type="ECO:0000313" key="9">
    <source>
        <dbReference type="EMBL" id="KKA30396.1"/>
    </source>
</evidence>
<dbReference type="GO" id="GO:0006508">
    <property type="term" value="P:proteolysis"/>
    <property type="evidence" value="ECO:0007669"/>
    <property type="project" value="UniProtKB-KW"/>
</dbReference>
<dbReference type="InterPro" id="IPR001969">
    <property type="entry name" value="Aspartic_peptidase_AS"/>
</dbReference>
<evidence type="ECO:0000313" key="10">
    <source>
        <dbReference type="Proteomes" id="UP000033483"/>
    </source>
</evidence>
<dbReference type="Pfam" id="PF00026">
    <property type="entry name" value="Asp"/>
    <property type="match status" value="1"/>
</dbReference>
<keyword evidence="3 6" id="KW-0064">Aspartyl protease</keyword>
<dbReference type="PROSITE" id="PS51767">
    <property type="entry name" value="PEPTIDASE_A1"/>
    <property type="match status" value="1"/>
</dbReference>
<evidence type="ECO:0000256" key="3">
    <source>
        <dbReference type="ARBA" id="ARBA00022750"/>
    </source>
</evidence>
<keyword evidence="4 6" id="KW-0378">Hydrolase</keyword>
<dbReference type="Gene3D" id="2.40.70.10">
    <property type="entry name" value="Acid Proteases"/>
    <property type="match status" value="2"/>
</dbReference>
<dbReference type="Proteomes" id="UP000033483">
    <property type="component" value="Unassembled WGS sequence"/>
</dbReference>
<sequence length="418" mass="43534">MSPSVNSFLMAALAVAQVALAAPYPLQARAPSADISTAPGTYSVNQVRNVNFQRNGPLALAKAYKKFGAPMPEKLVAAVAKHTKRATGSATTKPVDSSDSEFLTPVQVGTPPQTLMLDFDTGSSDLWVFSTETAKQDVNGQTLYQPGKSSTAQKLTGATWSITYGDGSSSSGDVFMDVVSVGGLAVQSQAVESALKASDEFTSESALSGLMGLAFSTLNTVQPKQQTTFFDTASSNLTSKLFTADLQHNAPGKYNFGFIDATAHNGTIGFTPVDNSQGFWGFTSNAFAVGNSQMVPASISGIADTGTTLLLLPDAVNMAYYSQIQGAELSEEDGGYVFPCNAEAPNFSFEVGGQAITIPGQFMNFSAVGGGSNLCFGGMQSSDSIGMNIFGDVALKSAFVVFDGGNLQLGWATKPLTV</sequence>
<dbReference type="InterPro" id="IPR001461">
    <property type="entry name" value="Aspartic_peptidase_A1"/>
</dbReference>
<accession>A0A0F4ZJV0</accession>
<comment type="similarity">
    <text evidence="1 6">Belongs to the peptidase A1 family.</text>
</comment>
<protein>
    <recommendedName>
        <fullName evidence="8">Peptidase A1 domain-containing protein</fullName>
    </recommendedName>
</protein>
<name>A0A0F4ZJV0_9PEZI</name>
<dbReference type="SUPFAM" id="SSF50630">
    <property type="entry name" value="Acid proteases"/>
    <property type="match status" value="1"/>
</dbReference>
<feature type="active site" evidence="5">
    <location>
        <position position="120"/>
    </location>
</feature>
<evidence type="ECO:0000256" key="4">
    <source>
        <dbReference type="ARBA" id="ARBA00022801"/>
    </source>
</evidence>
<dbReference type="PANTHER" id="PTHR47966">
    <property type="entry name" value="BETA-SITE APP-CLEAVING ENZYME, ISOFORM A-RELATED"/>
    <property type="match status" value="1"/>
</dbReference>
<dbReference type="PRINTS" id="PR00792">
    <property type="entry name" value="PEPSIN"/>
</dbReference>
<feature type="signal peptide" evidence="7">
    <location>
        <begin position="1"/>
        <end position="21"/>
    </location>
</feature>
<keyword evidence="10" id="KW-1185">Reference proteome</keyword>
<evidence type="ECO:0000259" key="8">
    <source>
        <dbReference type="PROSITE" id="PS51767"/>
    </source>
</evidence>
<dbReference type="GO" id="GO:0004190">
    <property type="term" value="F:aspartic-type endopeptidase activity"/>
    <property type="evidence" value="ECO:0007669"/>
    <property type="project" value="UniProtKB-KW"/>
</dbReference>
<dbReference type="InterPro" id="IPR034163">
    <property type="entry name" value="Aspergillopepsin-like_cat_dom"/>
</dbReference>
<evidence type="ECO:0000256" key="2">
    <source>
        <dbReference type="ARBA" id="ARBA00022670"/>
    </source>
</evidence>
<evidence type="ECO:0000256" key="1">
    <source>
        <dbReference type="ARBA" id="ARBA00007447"/>
    </source>
</evidence>
<dbReference type="OrthoDB" id="2747330at2759"/>
<dbReference type="FunFam" id="2.40.70.10:FF:000024">
    <property type="entry name" value="Endothiapepsin"/>
    <property type="match status" value="1"/>
</dbReference>
<dbReference type="AlphaFoldDB" id="A0A0F4ZJV0"/>
<evidence type="ECO:0000256" key="5">
    <source>
        <dbReference type="PIRSR" id="PIRSR601461-1"/>
    </source>
</evidence>
<reference evidence="9 10" key="1">
    <citation type="submission" date="2015-03" db="EMBL/GenBank/DDBJ databases">
        <authorList>
            <person name="Radwan O."/>
            <person name="Al-Naeli F.A."/>
            <person name="Rendon G.A."/>
            <person name="Fields C."/>
        </authorList>
    </citation>
    <scope>NUCLEOTIDE SEQUENCE [LARGE SCALE GENOMIC DNA]</scope>
    <source>
        <strain evidence="9">CR-DP1</strain>
    </source>
</reference>
<dbReference type="InterPro" id="IPR021109">
    <property type="entry name" value="Peptidase_aspartic_dom_sf"/>
</dbReference>
<proteinExistence type="inferred from homology"/>